<evidence type="ECO:0000256" key="1">
    <source>
        <dbReference type="SAM" id="SignalP"/>
    </source>
</evidence>
<reference evidence="2" key="1">
    <citation type="submission" date="2014-09" db="EMBL/GenBank/DDBJ databases">
        <authorList>
            <person name="Magalhaes I.L.F."/>
            <person name="Oliveira U."/>
            <person name="Santos F.R."/>
            <person name="Vidigal T.H.D.A."/>
            <person name="Brescovit A.D."/>
            <person name="Santos A.J."/>
        </authorList>
    </citation>
    <scope>NUCLEOTIDE SEQUENCE</scope>
    <source>
        <tissue evidence="2">Shoot tissue taken approximately 20 cm above the soil surface</tissue>
    </source>
</reference>
<feature type="signal peptide" evidence="1">
    <location>
        <begin position="1"/>
        <end position="16"/>
    </location>
</feature>
<sequence>MVVAISLSGATLLLQSLEMLEVTLFFSPRHQQGICLALVVLEVA</sequence>
<reference evidence="2" key="2">
    <citation type="journal article" date="2015" name="Data Brief">
        <title>Shoot transcriptome of the giant reed, Arundo donax.</title>
        <authorList>
            <person name="Barrero R.A."/>
            <person name="Guerrero F.D."/>
            <person name="Moolhuijzen P."/>
            <person name="Goolsby J.A."/>
            <person name="Tidwell J."/>
            <person name="Bellgard S.E."/>
            <person name="Bellgard M.I."/>
        </authorList>
    </citation>
    <scope>NUCLEOTIDE SEQUENCE</scope>
    <source>
        <tissue evidence="2">Shoot tissue taken approximately 20 cm above the soil surface</tissue>
    </source>
</reference>
<accession>A0A0A9H0Y8</accession>
<name>A0A0A9H0Y8_ARUDO</name>
<evidence type="ECO:0000313" key="2">
    <source>
        <dbReference type="EMBL" id="JAE30437.1"/>
    </source>
</evidence>
<feature type="chain" id="PRO_5005169092" evidence="1">
    <location>
        <begin position="17"/>
        <end position="44"/>
    </location>
</feature>
<keyword evidence="1" id="KW-0732">Signal</keyword>
<dbReference type="EMBL" id="GBRH01167459">
    <property type="protein sequence ID" value="JAE30437.1"/>
    <property type="molecule type" value="Transcribed_RNA"/>
</dbReference>
<proteinExistence type="predicted"/>
<organism evidence="2">
    <name type="scientific">Arundo donax</name>
    <name type="common">Giant reed</name>
    <name type="synonym">Donax arundinaceus</name>
    <dbReference type="NCBI Taxonomy" id="35708"/>
    <lineage>
        <taxon>Eukaryota</taxon>
        <taxon>Viridiplantae</taxon>
        <taxon>Streptophyta</taxon>
        <taxon>Embryophyta</taxon>
        <taxon>Tracheophyta</taxon>
        <taxon>Spermatophyta</taxon>
        <taxon>Magnoliopsida</taxon>
        <taxon>Liliopsida</taxon>
        <taxon>Poales</taxon>
        <taxon>Poaceae</taxon>
        <taxon>PACMAD clade</taxon>
        <taxon>Arundinoideae</taxon>
        <taxon>Arundineae</taxon>
        <taxon>Arundo</taxon>
    </lineage>
</organism>
<dbReference type="AlphaFoldDB" id="A0A0A9H0Y8"/>
<protein>
    <submittedName>
        <fullName evidence="2">Uncharacterized protein</fullName>
    </submittedName>
</protein>